<dbReference type="EMBL" id="JANJYJ010000006">
    <property type="protein sequence ID" value="KAK3204417.1"/>
    <property type="molecule type" value="Genomic_DNA"/>
</dbReference>
<evidence type="ECO:0000313" key="3">
    <source>
        <dbReference type="EMBL" id="KAK3204417.1"/>
    </source>
</evidence>
<keyword evidence="1" id="KW-0479">Metal-binding</keyword>
<proteinExistence type="predicted"/>
<dbReference type="InterPro" id="IPR025836">
    <property type="entry name" value="Zn_knuckle_CX2CX4HX4C"/>
</dbReference>
<dbReference type="PROSITE" id="PS50158">
    <property type="entry name" value="ZF_CCHC"/>
    <property type="match status" value="1"/>
</dbReference>
<dbReference type="InterPro" id="IPR001878">
    <property type="entry name" value="Znf_CCHC"/>
</dbReference>
<dbReference type="GO" id="GO:0008270">
    <property type="term" value="F:zinc ion binding"/>
    <property type="evidence" value="ECO:0007669"/>
    <property type="project" value="UniProtKB-KW"/>
</dbReference>
<dbReference type="AlphaFoldDB" id="A0AAE0E1M4"/>
<evidence type="ECO:0000313" key="4">
    <source>
        <dbReference type="Proteomes" id="UP001281410"/>
    </source>
</evidence>
<sequence>MVNIDAFMGVMGRVWQEFLRVRVVVDVTKPLRRFLQVDIMGDGEEMITVLRYERLPNHCFQCGRLGHLTQECSEGFSDGSSKGVEDL</sequence>
<organism evidence="3 4">
    <name type="scientific">Dipteronia sinensis</name>
    <dbReference type="NCBI Taxonomy" id="43782"/>
    <lineage>
        <taxon>Eukaryota</taxon>
        <taxon>Viridiplantae</taxon>
        <taxon>Streptophyta</taxon>
        <taxon>Embryophyta</taxon>
        <taxon>Tracheophyta</taxon>
        <taxon>Spermatophyta</taxon>
        <taxon>Magnoliopsida</taxon>
        <taxon>eudicotyledons</taxon>
        <taxon>Gunneridae</taxon>
        <taxon>Pentapetalae</taxon>
        <taxon>rosids</taxon>
        <taxon>malvids</taxon>
        <taxon>Sapindales</taxon>
        <taxon>Sapindaceae</taxon>
        <taxon>Hippocastanoideae</taxon>
        <taxon>Acereae</taxon>
        <taxon>Dipteronia</taxon>
    </lineage>
</organism>
<feature type="domain" description="CCHC-type" evidence="2">
    <location>
        <begin position="59"/>
        <end position="74"/>
    </location>
</feature>
<keyword evidence="4" id="KW-1185">Reference proteome</keyword>
<comment type="caution">
    <text evidence="3">The sequence shown here is derived from an EMBL/GenBank/DDBJ whole genome shotgun (WGS) entry which is preliminary data.</text>
</comment>
<dbReference type="PANTHER" id="PTHR31286">
    <property type="entry name" value="GLYCINE-RICH CELL WALL STRUCTURAL PROTEIN 1.8-LIKE"/>
    <property type="match status" value="1"/>
</dbReference>
<dbReference type="Pfam" id="PF14392">
    <property type="entry name" value="zf-CCHC_4"/>
    <property type="match status" value="1"/>
</dbReference>
<evidence type="ECO:0000259" key="2">
    <source>
        <dbReference type="PROSITE" id="PS50158"/>
    </source>
</evidence>
<dbReference type="SUPFAM" id="SSF57756">
    <property type="entry name" value="Retrovirus zinc finger-like domains"/>
    <property type="match status" value="1"/>
</dbReference>
<dbReference type="PANTHER" id="PTHR31286:SF167">
    <property type="entry name" value="OS09G0268800 PROTEIN"/>
    <property type="match status" value="1"/>
</dbReference>
<dbReference type="GO" id="GO:0003676">
    <property type="term" value="F:nucleic acid binding"/>
    <property type="evidence" value="ECO:0007669"/>
    <property type="project" value="InterPro"/>
</dbReference>
<dbReference type="InterPro" id="IPR036875">
    <property type="entry name" value="Znf_CCHC_sf"/>
</dbReference>
<accession>A0AAE0E1M4</accession>
<dbReference type="InterPro" id="IPR040256">
    <property type="entry name" value="At4g02000-like"/>
</dbReference>
<gene>
    <name evidence="3" type="ORF">Dsin_018463</name>
</gene>
<dbReference type="Proteomes" id="UP001281410">
    <property type="component" value="Unassembled WGS sequence"/>
</dbReference>
<evidence type="ECO:0000256" key="1">
    <source>
        <dbReference type="PROSITE-ProRule" id="PRU00047"/>
    </source>
</evidence>
<name>A0AAE0E1M4_9ROSI</name>
<keyword evidence="1" id="KW-0862">Zinc</keyword>
<keyword evidence="1" id="KW-0863">Zinc-finger</keyword>
<protein>
    <recommendedName>
        <fullName evidence="2">CCHC-type domain-containing protein</fullName>
    </recommendedName>
</protein>
<reference evidence="3" key="1">
    <citation type="journal article" date="2023" name="Plant J.">
        <title>Genome sequences and population genomics provide insights into the demographic history, inbreeding, and mutation load of two 'living fossil' tree species of Dipteronia.</title>
        <authorList>
            <person name="Feng Y."/>
            <person name="Comes H.P."/>
            <person name="Chen J."/>
            <person name="Zhu S."/>
            <person name="Lu R."/>
            <person name="Zhang X."/>
            <person name="Li P."/>
            <person name="Qiu J."/>
            <person name="Olsen K.M."/>
            <person name="Qiu Y."/>
        </authorList>
    </citation>
    <scope>NUCLEOTIDE SEQUENCE</scope>
    <source>
        <strain evidence="3">NBL</strain>
    </source>
</reference>